<feature type="domain" description="Resolvase/invertase-type recombinase catalytic" evidence="1">
    <location>
        <begin position="30"/>
        <end position="179"/>
    </location>
</feature>
<name>A0A967AZ82_9MICO</name>
<dbReference type="InterPro" id="IPR006119">
    <property type="entry name" value="Resolv_N"/>
</dbReference>
<dbReference type="AlphaFoldDB" id="A0A967AZ82"/>
<dbReference type="SMART" id="SM00857">
    <property type="entry name" value="Resolvase"/>
    <property type="match status" value="1"/>
</dbReference>
<dbReference type="Gene3D" id="3.40.50.1390">
    <property type="entry name" value="Resolvase, N-terminal catalytic domain"/>
    <property type="match status" value="1"/>
</dbReference>
<sequence length="510" mass="55518">MTHLLSGGVEMAMSELERPRTGEVTGVAEQVLVYLRISEDRTGEEAGVERQRDDCLALCGRLGLDVAAGDVFMDNDTSAYLNKKRPEFEKMLARVRQGPSRVVVWHVDRLYRRPRELEDLIDLVESHPIRIEAVMGGAFDLNTHEGRLMARQLVAMAAYESGHKADRIRRANRQKAERGDWHGAAKFGYGTGGVLIPEQAAVIREMADRFLAGQSLRSITAWLNEESGFPAPQAHTGKTLGVWHATTVKSILVSARISGQRAYEPARKRGDAPAGREILGPGSWEAIITPEETTRIRAMLSHPDRRVGASSINLLSAIATCGKCGSGLVSGKNRRGPSDAKRRYYRCMPVPGHPERGGLSVTATGLETVVSEAVIARLAATTLPADDGKTGGAVAEAMGRIMAARHRMEDLARDYGAGLLARSEYHAGRVAAQNAVREAETTLGTLNRGDALKGLPIGDEAALRHAWYEEWTVGQKRAILNALIDTLVVLPDPNCGSRFRPGRVQLTFKA</sequence>
<evidence type="ECO:0000313" key="3">
    <source>
        <dbReference type="EMBL" id="NHN55403.1"/>
    </source>
</evidence>
<dbReference type="PANTHER" id="PTHR30461">
    <property type="entry name" value="DNA-INVERTASE FROM LAMBDOID PROPHAGE"/>
    <property type="match status" value="1"/>
</dbReference>
<dbReference type="Pfam" id="PF07508">
    <property type="entry name" value="Recombinase"/>
    <property type="match status" value="1"/>
</dbReference>
<dbReference type="Pfam" id="PF00239">
    <property type="entry name" value="Resolvase"/>
    <property type="match status" value="1"/>
</dbReference>
<dbReference type="SUPFAM" id="SSF53041">
    <property type="entry name" value="Resolvase-like"/>
    <property type="match status" value="1"/>
</dbReference>
<dbReference type="InterPro" id="IPR036162">
    <property type="entry name" value="Resolvase-like_N_sf"/>
</dbReference>
<evidence type="ECO:0000259" key="2">
    <source>
        <dbReference type="PROSITE" id="PS51737"/>
    </source>
</evidence>
<evidence type="ECO:0000313" key="4">
    <source>
        <dbReference type="Proteomes" id="UP000744769"/>
    </source>
</evidence>
<dbReference type="GO" id="GO:0000150">
    <property type="term" value="F:DNA strand exchange activity"/>
    <property type="evidence" value="ECO:0007669"/>
    <property type="project" value="InterPro"/>
</dbReference>
<dbReference type="PROSITE" id="PS51736">
    <property type="entry name" value="RECOMBINASES_3"/>
    <property type="match status" value="1"/>
</dbReference>
<reference evidence="3" key="1">
    <citation type="submission" date="2020-03" db="EMBL/GenBank/DDBJ databases">
        <title>Draft sequencing of Calidifontibacter sp. DB0510.</title>
        <authorList>
            <person name="Kim D.-U."/>
        </authorList>
    </citation>
    <scope>NUCLEOTIDE SEQUENCE</scope>
    <source>
        <strain evidence="3">DB0510</strain>
    </source>
</reference>
<dbReference type="InterPro" id="IPR011109">
    <property type="entry name" value="DNA_bind_recombinase_dom"/>
</dbReference>
<dbReference type="PANTHER" id="PTHR30461:SF23">
    <property type="entry name" value="DNA RECOMBINASE-RELATED"/>
    <property type="match status" value="1"/>
</dbReference>
<dbReference type="EMBL" id="JAAOIV010000003">
    <property type="protein sequence ID" value="NHN55403.1"/>
    <property type="molecule type" value="Genomic_DNA"/>
</dbReference>
<dbReference type="Gene3D" id="3.90.1750.20">
    <property type="entry name" value="Putative Large Serine Recombinase, Chain B, Domain 2"/>
    <property type="match status" value="1"/>
</dbReference>
<feature type="domain" description="Recombinase" evidence="2">
    <location>
        <begin position="184"/>
        <end position="306"/>
    </location>
</feature>
<gene>
    <name evidence="3" type="ORF">G9U51_06345</name>
</gene>
<keyword evidence="4" id="KW-1185">Reference proteome</keyword>
<dbReference type="RefSeq" id="WP_084202150.1">
    <property type="nucleotide sequence ID" value="NZ_JAAOIV010000003.1"/>
</dbReference>
<dbReference type="PROSITE" id="PS51737">
    <property type="entry name" value="RECOMBINASE_DNA_BIND"/>
    <property type="match status" value="1"/>
</dbReference>
<dbReference type="Proteomes" id="UP000744769">
    <property type="component" value="Unassembled WGS sequence"/>
</dbReference>
<comment type="caution">
    <text evidence="3">The sequence shown here is derived from an EMBL/GenBank/DDBJ whole genome shotgun (WGS) entry which is preliminary data.</text>
</comment>
<dbReference type="CDD" id="cd00338">
    <property type="entry name" value="Ser_Recombinase"/>
    <property type="match status" value="1"/>
</dbReference>
<dbReference type="InterPro" id="IPR038109">
    <property type="entry name" value="DNA_bind_recomb_sf"/>
</dbReference>
<organism evidence="3 4">
    <name type="scientific">Metallococcus carri</name>
    <dbReference type="NCBI Taxonomy" id="1656884"/>
    <lineage>
        <taxon>Bacteria</taxon>
        <taxon>Bacillati</taxon>
        <taxon>Actinomycetota</taxon>
        <taxon>Actinomycetes</taxon>
        <taxon>Micrococcales</taxon>
        <taxon>Dermacoccaceae</taxon>
        <taxon>Metallococcus</taxon>
    </lineage>
</organism>
<dbReference type="GO" id="GO:0003677">
    <property type="term" value="F:DNA binding"/>
    <property type="evidence" value="ECO:0007669"/>
    <property type="project" value="InterPro"/>
</dbReference>
<dbReference type="InterPro" id="IPR050639">
    <property type="entry name" value="SSR_resolvase"/>
</dbReference>
<proteinExistence type="predicted"/>
<evidence type="ECO:0000259" key="1">
    <source>
        <dbReference type="PROSITE" id="PS51736"/>
    </source>
</evidence>
<accession>A0A967AZ82</accession>
<protein>
    <submittedName>
        <fullName evidence="3">Recombinase family protein</fullName>
    </submittedName>
</protein>